<protein>
    <recommendedName>
        <fullName evidence="3">Group II intron reverse transcriptase/maturase</fullName>
    </recommendedName>
</protein>
<sequence length="119" mass="14645">RTLNRRHWLVQPQTASSRLHRSLRDLSEWCRRHRHLPIPEQHRVLCRKLRGHYAYYGMSGNARLLRVLAWQATRSWVKWLRRRSQRTRITWRRWALLRDRFPLPAARIVHRLFPSVSNP</sequence>
<proteinExistence type="predicted"/>
<reference evidence="1" key="1">
    <citation type="submission" date="2020-04" db="EMBL/GenBank/DDBJ databases">
        <authorList>
            <person name="Zhang T."/>
        </authorList>
    </citation>
    <scope>NUCLEOTIDE SEQUENCE</scope>
    <source>
        <strain evidence="1">HKST-UBA02</strain>
    </source>
</reference>
<dbReference type="EMBL" id="JAGQHS010000093">
    <property type="protein sequence ID" value="MCA9757333.1"/>
    <property type="molecule type" value="Genomic_DNA"/>
</dbReference>
<name>A0A956NE08_UNCEI</name>
<evidence type="ECO:0000313" key="2">
    <source>
        <dbReference type="Proteomes" id="UP000739538"/>
    </source>
</evidence>
<dbReference type="Proteomes" id="UP000739538">
    <property type="component" value="Unassembled WGS sequence"/>
</dbReference>
<evidence type="ECO:0000313" key="1">
    <source>
        <dbReference type="EMBL" id="MCA9757333.1"/>
    </source>
</evidence>
<accession>A0A956NE08</accession>
<organism evidence="1 2">
    <name type="scientific">Eiseniibacteriota bacterium</name>
    <dbReference type="NCBI Taxonomy" id="2212470"/>
    <lineage>
        <taxon>Bacteria</taxon>
        <taxon>Candidatus Eiseniibacteriota</taxon>
    </lineage>
</organism>
<comment type="caution">
    <text evidence="1">The sequence shown here is derived from an EMBL/GenBank/DDBJ whole genome shotgun (WGS) entry which is preliminary data.</text>
</comment>
<evidence type="ECO:0008006" key="3">
    <source>
        <dbReference type="Google" id="ProtNLM"/>
    </source>
</evidence>
<gene>
    <name evidence="1" type="ORF">KDA27_16130</name>
</gene>
<dbReference type="AlphaFoldDB" id="A0A956NE08"/>
<reference evidence="1" key="2">
    <citation type="journal article" date="2021" name="Microbiome">
        <title>Successional dynamics and alternative stable states in a saline activated sludge microbial community over 9 years.</title>
        <authorList>
            <person name="Wang Y."/>
            <person name="Ye J."/>
            <person name="Ju F."/>
            <person name="Liu L."/>
            <person name="Boyd J.A."/>
            <person name="Deng Y."/>
            <person name="Parks D.H."/>
            <person name="Jiang X."/>
            <person name="Yin X."/>
            <person name="Woodcroft B.J."/>
            <person name="Tyson G.W."/>
            <person name="Hugenholtz P."/>
            <person name="Polz M.F."/>
            <person name="Zhang T."/>
        </authorList>
    </citation>
    <scope>NUCLEOTIDE SEQUENCE</scope>
    <source>
        <strain evidence="1">HKST-UBA02</strain>
    </source>
</reference>
<feature type="non-terminal residue" evidence="1">
    <location>
        <position position="1"/>
    </location>
</feature>